<dbReference type="OrthoDB" id="3798432at2759"/>
<keyword evidence="4" id="KW-1185">Reference proteome</keyword>
<feature type="compositionally biased region" description="Basic and acidic residues" evidence="2">
    <location>
        <begin position="475"/>
        <end position="486"/>
    </location>
</feature>
<sequence length="638" mass="73100">MSTDRGPIADLPEELCGDTSDVRPNRPYLPNFSSVCRHKDCHLSQHKDRHFHRKYRQHLENVQRRHEQLAQSRERIVIERVETRSILQSIRPHRERAGNLEASFVTRLRQFCARQASVLPPDIDALYQEVQEARDTIGKLEDDFIEAQKSYNASEWRFIEAEDDFYQYDILEDLPETSDEGSISDSARGEPTTSLVITQPVAKAMMERLSRDLVSNTIEKRQLNDQFNDFREEEVVPMDEQELRLLADFSTPRRIEEEKDLFQQAANVVIEKLVAVDVRERNLRQEMLSIAHSSMALSRRASDPPRSTMMPSPTSNIEAISREMNESNLAVYGHDRISNRKRVGQWILDTMETSSLEKARFKHFLRSANNEEFDESIFEQILIQRWMDGSSSSSASRTGQDGPMWHRSVARSESMEAKREEYEPSETLMSRHAKSTWTPPISVKFASPPHHQLELRNTTPENMESSDHTSNLSTNDRHISQDKTTIDRPNPTLDFHQHAYELRIQPERSSDRPRSDLGDIGDAGNVTFDLILPNSSANVETSSTTQYRYNEPLRAPPPMITENIRGAHQLFTYTINRPSPSPPLTMASSASVVVNISRSASPMSDGIEPHELRRCPRGDLPLARSASHRRSRSESNAC</sequence>
<feature type="compositionally biased region" description="Basic and acidic residues" evidence="2">
    <location>
        <begin position="607"/>
        <end position="617"/>
    </location>
</feature>
<feature type="region of interest" description="Disordered" evidence="2">
    <location>
        <begin position="459"/>
        <end position="492"/>
    </location>
</feature>
<keyword evidence="1" id="KW-0175">Coiled coil</keyword>
<feature type="region of interest" description="Disordered" evidence="2">
    <location>
        <begin position="600"/>
        <end position="638"/>
    </location>
</feature>
<feature type="compositionally biased region" description="Polar residues" evidence="2">
    <location>
        <begin position="459"/>
        <end position="474"/>
    </location>
</feature>
<proteinExistence type="predicted"/>
<dbReference type="AlphaFoldDB" id="A0A6A6QKS3"/>
<protein>
    <submittedName>
        <fullName evidence="3">Uncharacterized protein</fullName>
    </submittedName>
</protein>
<gene>
    <name evidence="3" type="ORF">BU16DRAFT_583953</name>
</gene>
<name>A0A6A6QKS3_9PEZI</name>
<evidence type="ECO:0000313" key="3">
    <source>
        <dbReference type="EMBL" id="KAF2492891.1"/>
    </source>
</evidence>
<feature type="coiled-coil region" evidence="1">
    <location>
        <begin position="123"/>
        <end position="150"/>
    </location>
</feature>
<dbReference type="Proteomes" id="UP000799750">
    <property type="component" value="Unassembled WGS sequence"/>
</dbReference>
<feature type="coiled-coil region" evidence="1">
    <location>
        <begin position="52"/>
        <end position="79"/>
    </location>
</feature>
<organism evidence="3 4">
    <name type="scientific">Lophium mytilinum</name>
    <dbReference type="NCBI Taxonomy" id="390894"/>
    <lineage>
        <taxon>Eukaryota</taxon>
        <taxon>Fungi</taxon>
        <taxon>Dikarya</taxon>
        <taxon>Ascomycota</taxon>
        <taxon>Pezizomycotina</taxon>
        <taxon>Dothideomycetes</taxon>
        <taxon>Pleosporomycetidae</taxon>
        <taxon>Mytilinidiales</taxon>
        <taxon>Mytilinidiaceae</taxon>
        <taxon>Lophium</taxon>
    </lineage>
</organism>
<evidence type="ECO:0000313" key="4">
    <source>
        <dbReference type="Proteomes" id="UP000799750"/>
    </source>
</evidence>
<reference evidence="3" key="1">
    <citation type="journal article" date="2020" name="Stud. Mycol.">
        <title>101 Dothideomycetes genomes: a test case for predicting lifestyles and emergence of pathogens.</title>
        <authorList>
            <person name="Haridas S."/>
            <person name="Albert R."/>
            <person name="Binder M."/>
            <person name="Bloem J."/>
            <person name="Labutti K."/>
            <person name="Salamov A."/>
            <person name="Andreopoulos B."/>
            <person name="Baker S."/>
            <person name="Barry K."/>
            <person name="Bills G."/>
            <person name="Bluhm B."/>
            <person name="Cannon C."/>
            <person name="Castanera R."/>
            <person name="Culley D."/>
            <person name="Daum C."/>
            <person name="Ezra D."/>
            <person name="Gonzalez J."/>
            <person name="Henrissat B."/>
            <person name="Kuo A."/>
            <person name="Liang C."/>
            <person name="Lipzen A."/>
            <person name="Lutzoni F."/>
            <person name="Magnuson J."/>
            <person name="Mondo S."/>
            <person name="Nolan M."/>
            <person name="Ohm R."/>
            <person name="Pangilinan J."/>
            <person name="Park H.-J."/>
            <person name="Ramirez L."/>
            <person name="Alfaro M."/>
            <person name="Sun H."/>
            <person name="Tritt A."/>
            <person name="Yoshinaga Y."/>
            <person name="Zwiers L.-H."/>
            <person name="Turgeon B."/>
            <person name="Goodwin S."/>
            <person name="Spatafora J."/>
            <person name="Crous P."/>
            <person name="Grigoriev I."/>
        </authorList>
    </citation>
    <scope>NUCLEOTIDE SEQUENCE</scope>
    <source>
        <strain evidence="3">CBS 269.34</strain>
    </source>
</reference>
<evidence type="ECO:0000256" key="1">
    <source>
        <dbReference type="SAM" id="Coils"/>
    </source>
</evidence>
<accession>A0A6A6QKS3</accession>
<dbReference type="EMBL" id="MU004193">
    <property type="protein sequence ID" value="KAF2492891.1"/>
    <property type="molecule type" value="Genomic_DNA"/>
</dbReference>
<feature type="compositionally biased region" description="Basic and acidic residues" evidence="2">
    <location>
        <begin position="413"/>
        <end position="422"/>
    </location>
</feature>
<evidence type="ECO:0000256" key="2">
    <source>
        <dbReference type="SAM" id="MobiDB-lite"/>
    </source>
</evidence>
<feature type="region of interest" description="Disordered" evidence="2">
    <location>
        <begin position="390"/>
        <end position="432"/>
    </location>
</feature>